<dbReference type="GO" id="GO:0022857">
    <property type="term" value="F:transmembrane transporter activity"/>
    <property type="evidence" value="ECO:0007669"/>
    <property type="project" value="TreeGrafter"/>
</dbReference>
<evidence type="ECO:0000256" key="4">
    <source>
        <dbReference type="ARBA" id="ARBA00022989"/>
    </source>
</evidence>
<dbReference type="EMBL" id="CP048020">
    <property type="protein sequence ID" value="QHX44360.1"/>
    <property type="molecule type" value="Genomic_DNA"/>
</dbReference>
<dbReference type="InterPro" id="IPR050250">
    <property type="entry name" value="Macrolide_Exporter_MacB"/>
</dbReference>
<dbReference type="InterPro" id="IPR025857">
    <property type="entry name" value="MacB_PCD"/>
</dbReference>
<evidence type="ECO:0000256" key="5">
    <source>
        <dbReference type="ARBA" id="ARBA00023136"/>
    </source>
</evidence>
<feature type="domain" description="MacB-like periplasmic core" evidence="9">
    <location>
        <begin position="19"/>
        <end position="242"/>
    </location>
</feature>
<protein>
    <submittedName>
        <fullName evidence="10">FtsX-like permease family protein</fullName>
    </submittedName>
</protein>
<keyword evidence="5 7" id="KW-0472">Membrane</keyword>
<evidence type="ECO:0000313" key="10">
    <source>
        <dbReference type="EMBL" id="QHX44360.1"/>
    </source>
</evidence>
<feature type="transmembrane region" description="Helical" evidence="7">
    <location>
        <begin position="20"/>
        <end position="39"/>
    </location>
</feature>
<evidence type="ECO:0000256" key="7">
    <source>
        <dbReference type="SAM" id="Phobius"/>
    </source>
</evidence>
<evidence type="ECO:0000259" key="8">
    <source>
        <dbReference type="Pfam" id="PF02687"/>
    </source>
</evidence>
<keyword evidence="2" id="KW-1003">Cell membrane</keyword>
<accession>A0A6P1Y4Z2</accession>
<sequence length="407" mass="43849">MFEDILSALQNFRHNKMRTLLSLLGIMIGVCSVVITMNLSRSLEASVALVFKDFSSSIVAVWPSSWRNSAITFNDRYADMLKKKIPQIKRVFWFDSFNAAVMRGRLNAGTKECFGVEYGYMEAQKWHLEYGTGFTASDFMSGAQKVIIGEDIAKGLFPEGSAVGKTLTLSVDNGNAAPLLFTCTVIGVLKTKQTTVGQMQRFVLIPHSFIRLQFGRKEADSVDVELYDTVMDIEAVEEAIKAASDEYANSKNAVRIWSAQSMQKQVQSSLAMIAAVLSGIAGLSLLIGGVGIMNIMLVTVAERRQEIGIRKAIGATTGAILSQFLTESAAISIVGGGIGLAAGFLISLVAVTPILSQFSGGSDVVLSFNMRGALMAFLISAGAGIFFGLYPAWQAGKLDPVKALEET</sequence>
<dbReference type="PANTHER" id="PTHR30572">
    <property type="entry name" value="MEMBRANE COMPONENT OF TRANSPORTER-RELATED"/>
    <property type="match status" value="1"/>
</dbReference>
<dbReference type="AlphaFoldDB" id="A0A6P1Y4Z2"/>
<dbReference type="Proteomes" id="UP000464374">
    <property type="component" value="Chromosome"/>
</dbReference>
<feature type="domain" description="ABC3 transporter permease C-terminal" evidence="8">
    <location>
        <begin position="280"/>
        <end position="400"/>
    </location>
</feature>
<evidence type="ECO:0000256" key="6">
    <source>
        <dbReference type="ARBA" id="ARBA00038076"/>
    </source>
</evidence>
<proteinExistence type="inferred from homology"/>
<evidence type="ECO:0000256" key="2">
    <source>
        <dbReference type="ARBA" id="ARBA00022475"/>
    </source>
</evidence>
<dbReference type="Pfam" id="PF02687">
    <property type="entry name" value="FtsX"/>
    <property type="match status" value="1"/>
</dbReference>
<dbReference type="PANTHER" id="PTHR30572:SF4">
    <property type="entry name" value="ABC TRANSPORTER PERMEASE YTRF"/>
    <property type="match status" value="1"/>
</dbReference>
<organism evidence="10 11">
    <name type="scientific">Treponema vincentii</name>
    <dbReference type="NCBI Taxonomy" id="69710"/>
    <lineage>
        <taxon>Bacteria</taxon>
        <taxon>Pseudomonadati</taxon>
        <taxon>Spirochaetota</taxon>
        <taxon>Spirochaetia</taxon>
        <taxon>Spirochaetales</taxon>
        <taxon>Treponemataceae</taxon>
        <taxon>Treponema</taxon>
    </lineage>
</organism>
<reference evidence="10 11" key="1">
    <citation type="submission" date="2020-01" db="EMBL/GenBank/DDBJ databases">
        <title>Complete genome sequence of a human oral phylogroup 1 Treponema sp. strain ATCC 700766, originally isolated from periodontitis dental plaque.</title>
        <authorList>
            <person name="Chan Y."/>
            <person name="Huo Y.-B."/>
            <person name="Yu X.-L."/>
            <person name="Zeng H."/>
            <person name="Leung W.-K."/>
            <person name="Watt R.M."/>
        </authorList>
    </citation>
    <scope>NUCLEOTIDE SEQUENCE [LARGE SCALE GENOMIC DNA]</scope>
    <source>
        <strain evidence="10 11">OMZ 804</strain>
    </source>
</reference>
<evidence type="ECO:0000256" key="1">
    <source>
        <dbReference type="ARBA" id="ARBA00004651"/>
    </source>
</evidence>
<comment type="subcellular location">
    <subcellularLocation>
        <location evidence="1">Cell membrane</location>
        <topology evidence="1">Multi-pass membrane protein</topology>
    </subcellularLocation>
</comment>
<evidence type="ECO:0000313" key="11">
    <source>
        <dbReference type="Proteomes" id="UP000464374"/>
    </source>
</evidence>
<dbReference type="InterPro" id="IPR003838">
    <property type="entry name" value="ABC3_permease_C"/>
</dbReference>
<dbReference type="KEGG" id="trz:GWP43_13830"/>
<feature type="transmembrane region" description="Helical" evidence="7">
    <location>
        <begin position="270"/>
        <end position="301"/>
    </location>
</feature>
<dbReference type="GO" id="GO:0005886">
    <property type="term" value="C:plasma membrane"/>
    <property type="evidence" value="ECO:0007669"/>
    <property type="project" value="UniProtKB-SubCell"/>
</dbReference>
<gene>
    <name evidence="10" type="ORF">GWP43_13830</name>
</gene>
<evidence type="ECO:0000256" key="3">
    <source>
        <dbReference type="ARBA" id="ARBA00022692"/>
    </source>
</evidence>
<dbReference type="RefSeq" id="WP_162664633.1">
    <property type="nucleotide sequence ID" value="NZ_CP048020.1"/>
</dbReference>
<keyword evidence="3 7" id="KW-0812">Transmembrane</keyword>
<comment type="similarity">
    <text evidence="6">Belongs to the ABC-4 integral membrane protein family.</text>
</comment>
<feature type="transmembrane region" description="Helical" evidence="7">
    <location>
        <begin position="372"/>
        <end position="393"/>
    </location>
</feature>
<keyword evidence="4 7" id="KW-1133">Transmembrane helix</keyword>
<dbReference type="Pfam" id="PF12704">
    <property type="entry name" value="MacB_PCD"/>
    <property type="match status" value="1"/>
</dbReference>
<name>A0A6P1Y4Z2_9SPIR</name>
<feature type="transmembrane region" description="Helical" evidence="7">
    <location>
        <begin position="329"/>
        <end position="352"/>
    </location>
</feature>
<evidence type="ECO:0000259" key="9">
    <source>
        <dbReference type="Pfam" id="PF12704"/>
    </source>
</evidence>